<organism evidence="1 2">
    <name type="scientific">Streblomastix strix</name>
    <dbReference type="NCBI Taxonomy" id="222440"/>
    <lineage>
        <taxon>Eukaryota</taxon>
        <taxon>Metamonada</taxon>
        <taxon>Preaxostyla</taxon>
        <taxon>Oxymonadida</taxon>
        <taxon>Streblomastigidae</taxon>
        <taxon>Streblomastix</taxon>
    </lineage>
</organism>
<dbReference type="Proteomes" id="UP000324800">
    <property type="component" value="Unassembled WGS sequence"/>
</dbReference>
<accession>A0A5J4VD55</accession>
<dbReference type="PANTHER" id="PTHR33050">
    <property type="entry name" value="REVERSE TRANSCRIPTASE DOMAIN-CONTAINING PROTEIN"/>
    <property type="match status" value="1"/>
</dbReference>
<dbReference type="AlphaFoldDB" id="A0A5J4VD55"/>
<comment type="caution">
    <text evidence="1">The sequence shown here is derived from an EMBL/GenBank/DDBJ whole genome shotgun (WGS) entry which is preliminary data.</text>
</comment>
<dbReference type="OrthoDB" id="6140514at2759"/>
<evidence type="ECO:0000313" key="1">
    <source>
        <dbReference type="EMBL" id="KAA6380480.1"/>
    </source>
</evidence>
<reference evidence="1 2" key="1">
    <citation type="submission" date="2019-03" db="EMBL/GenBank/DDBJ databases">
        <title>Single cell metagenomics reveals metabolic interactions within the superorganism composed of flagellate Streblomastix strix and complex community of Bacteroidetes bacteria on its surface.</title>
        <authorList>
            <person name="Treitli S.C."/>
            <person name="Kolisko M."/>
            <person name="Husnik F."/>
            <person name="Keeling P."/>
            <person name="Hampl V."/>
        </authorList>
    </citation>
    <scope>NUCLEOTIDE SEQUENCE [LARGE SCALE GENOMIC DNA]</scope>
    <source>
        <strain evidence="1">ST1C</strain>
    </source>
</reference>
<name>A0A5J4VD55_9EUKA</name>
<protein>
    <recommendedName>
        <fullName evidence="3">RNase H type-1 domain-containing protein</fullName>
    </recommendedName>
</protein>
<gene>
    <name evidence="1" type="ORF">EZS28_023994</name>
</gene>
<proteinExistence type="predicted"/>
<evidence type="ECO:0008006" key="3">
    <source>
        <dbReference type="Google" id="ProtNLM"/>
    </source>
</evidence>
<dbReference type="PANTHER" id="PTHR33050:SF7">
    <property type="entry name" value="RIBONUCLEASE H"/>
    <property type="match status" value="1"/>
</dbReference>
<evidence type="ECO:0000313" key="2">
    <source>
        <dbReference type="Proteomes" id="UP000324800"/>
    </source>
</evidence>
<dbReference type="EMBL" id="SNRW01007872">
    <property type="protein sequence ID" value="KAA6380480.1"/>
    <property type="molecule type" value="Genomic_DNA"/>
</dbReference>
<dbReference type="InterPro" id="IPR052055">
    <property type="entry name" value="Hepadnavirus_pol/RT"/>
</dbReference>
<sequence length="175" mass="20270">MERSVAFQQQAGNDGMGQMENNNFNKFQLMRTVEGIKIRTDNQVSMYCINKCQAAKPLSATLDSILLLAEMNKWTLKAEYIPGIQNRVPDSLSRIARSGDQQLRRDVLQKNLDQLEIKISLDAFATRLNRQHRMFCSYKRNNWAMAIDGLSIRWINEIPLLFPPLPLMLRTIRKI</sequence>